<comment type="caution">
    <text evidence="1">The sequence shown here is derived from an EMBL/GenBank/DDBJ whole genome shotgun (WGS) entry which is preliminary data.</text>
</comment>
<dbReference type="EMBL" id="DXAW01000078">
    <property type="protein sequence ID" value="HIZ85630.1"/>
    <property type="molecule type" value="Genomic_DNA"/>
</dbReference>
<name>A0A9D2GQY4_9BACT</name>
<accession>A0A9D2GQY4</accession>
<dbReference type="InterPro" id="IPR036249">
    <property type="entry name" value="Thioredoxin-like_sf"/>
</dbReference>
<reference evidence="1" key="1">
    <citation type="journal article" date="2021" name="PeerJ">
        <title>Extensive microbial diversity within the chicken gut microbiome revealed by metagenomics and culture.</title>
        <authorList>
            <person name="Gilroy R."/>
            <person name="Ravi A."/>
            <person name="Getino M."/>
            <person name="Pursley I."/>
            <person name="Horton D.L."/>
            <person name="Alikhan N.F."/>
            <person name="Baker D."/>
            <person name="Gharbi K."/>
            <person name="Hall N."/>
            <person name="Watson M."/>
            <person name="Adriaenssens E.M."/>
            <person name="Foster-Nyarko E."/>
            <person name="Jarju S."/>
            <person name="Secka A."/>
            <person name="Antonio M."/>
            <person name="Oren A."/>
            <person name="Chaudhuri R.R."/>
            <person name="La Ragione R."/>
            <person name="Hildebrand F."/>
            <person name="Pallen M.J."/>
        </authorList>
    </citation>
    <scope>NUCLEOTIDE SEQUENCE</scope>
    <source>
        <strain evidence="1">Gambia16-554</strain>
    </source>
</reference>
<evidence type="ECO:0000313" key="1">
    <source>
        <dbReference type="EMBL" id="HIZ85630.1"/>
    </source>
</evidence>
<dbReference type="SUPFAM" id="SSF52833">
    <property type="entry name" value="Thioredoxin-like"/>
    <property type="match status" value="1"/>
</dbReference>
<feature type="non-terminal residue" evidence="1">
    <location>
        <position position="209"/>
    </location>
</feature>
<reference evidence="1" key="2">
    <citation type="submission" date="2021-04" db="EMBL/GenBank/DDBJ databases">
        <authorList>
            <person name="Gilroy R."/>
        </authorList>
    </citation>
    <scope>NUCLEOTIDE SEQUENCE</scope>
    <source>
        <strain evidence="1">Gambia16-554</strain>
    </source>
</reference>
<evidence type="ECO:0000313" key="2">
    <source>
        <dbReference type="Proteomes" id="UP000824115"/>
    </source>
</evidence>
<dbReference type="AlphaFoldDB" id="A0A9D2GQY4"/>
<protein>
    <submittedName>
        <fullName evidence="1">Redoxin domain-containing protein</fullName>
    </submittedName>
</protein>
<gene>
    <name evidence="1" type="ORF">IAC04_03975</name>
</gene>
<organism evidence="1 2">
    <name type="scientific">Candidatus Coprenecus stercoravium</name>
    <dbReference type="NCBI Taxonomy" id="2840735"/>
    <lineage>
        <taxon>Bacteria</taxon>
        <taxon>Pseudomonadati</taxon>
        <taxon>Bacteroidota</taxon>
        <taxon>Bacteroidia</taxon>
        <taxon>Bacteroidales</taxon>
        <taxon>Rikenellaceae</taxon>
        <taxon>Rikenellaceae incertae sedis</taxon>
        <taxon>Candidatus Coprenecus</taxon>
    </lineage>
</organism>
<dbReference type="Proteomes" id="UP000824115">
    <property type="component" value="Unassembled WGS sequence"/>
</dbReference>
<sequence>MNRVKILTGFVAICLTLCTETDMCAAAQTDTLSGGTSMTQEDINMVMSVFDGLQPYEIIGKADGFIMTGKSDEEIAQIAYYIYRYYRDSRIMGYDEIAIYVADNYFLNGRCRLADDDARLEMRLFADANRRSLIGMDATVLTMQDPAGNEVRFPEGDQDYSVLYFYDDECPGCQRMTPTLMQYLLQCDGNINFTVYMVYTQDDMERWTD</sequence>
<proteinExistence type="predicted"/>
<dbReference type="Gene3D" id="3.40.30.10">
    <property type="entry name" value="Glutaredoxin"/>
    <property type="match status" value="1"/>
</dbReference>